<dbReference type="Pfam" id="PF26297">
    <property type="entry name" value="DUF8081"/>
    <property type="match status" value="1"/>
</dbReference>
<evidence type="ECO:0000313" key="4">
    <source>
        <dbReference type="Proteomes" id="UP001596447"/>
    </source>
</evidence>
<dbReference type="RefSeq" id="WP_279527382.1">
    <property type="nucleotide sequence ID" value="NZ_CP122312.1"/>
</dbReference>
<feature type="domain" description="DUF8081" evidence="2">
    <location>
        <begin position="8"/>
        <end position="75"/>
    </location>
</feature>
<comment type="caution">
    <text evidence="3">The sequence shown here is derived from an EMBL/GenBank/DDBJ whole genome shotgun (WGS) entry which is preliminary data.</text>
</comment>
<gene>
    <name evidence="3" type="ORF">ACFQJ9_14480</name>
</gene>
<dbReference type="AlphaFoldDB" id="A0ABD5Z6I4"/>
<name>A0ABD5Z6I4_9EURY</name>
<proteinExistence type="predicted"/>
<sequence>MSDGSPAYVVEVKDSARRHNQTAAEWVAHNGRRRTFPSKQAARSWARQASRDGEQVWVQDAVPSDLSDVDGYLVAGDRPPGERDDEDEQWWLPDFFEPE</sequence>
<reference evidence="3 4" key="1">
    <citation type="journal article" date="2019" name="Int. J. Syst. Evol. Microbiol.">
        <title>The Global Catalogue of Microorganisms (GCM) 10K type strain sequencing project: providing services to taxonomists for standard genome sequencing and annotation.</title>
        <authorList>
            <consortium name="The Broad Institute Genomics Platform"/>
            <consortium name="The Broad Institute Genome Sequencing Center for Infectious Disease"/>
            <person name="Wu L."/>
            <person name="Ma J."/>
        </authorList>
    </citation>
    <scope>NUCLEOTIDE SEQUENCE [LARGE SCALE GENOMIC DNA]</scope>
    <source>
        <strain evidence="3 4">XZGYJ-43</strain>
    </source>
</reference>
<feature type="region of interest" description="Disordered" evidence="1">
    <location>
        <begin position="68"/>
        <end position="99"/>
    </location>
</feature>
<accession>A0ABD5Z6I4</accession>
<evidence type="ECO:0000313" key="3">
    <source>
        <dbReference type="EMBL" id="MFC7200605.1"/>
    </source>
</evidence>
<dbReference type="EMBL" id="JBHTAR010000011">
    <property type="protein sequence ID" value="MFC7200605.1"/>
    <property type="molecule type" value="Genomic_DNA"/>
</dbReference>
<evidence type="ECO:0000256" key="1">
    <source>
        <dbReference type="SAM" id="MobiDB-lite"/>
    </source>
</evidence>
<keyword evidence="4" id="KW-1185">Reference proteome</keyword>
<dbReference type="InterPro" id="IPR058394">
    <property type="entry name" value="DUF8081"/>
</dbReference>
<protein>
    <recommendedName>
        <fullName evidence="2">DUF8081 domain-containing protein</fullName>
    </recommendedName>
</protein>
<evidence type="ECO:0000259" key="2">
    <source>
        <dbReference type="Pfam" id="PF26297"/>
    </source>
</evidence>
<organism evidence="3 4">
    <name type="scientific">Halospeciosus flavus</name>
    <dbReference type="NCBI Taxonomy" id="3032283"/>
    <lineage>
        <taxon>Archaea</taxon>
        <taxon>Methanobacteriati</taxon>
        <taxon>Methanobacteriota</taxon>
        <taxon>Stenosarchaea group</taxon>
        <taxon>Halobacteria</taxon>
        <taxon>Halobacteriales</taxon>
        <taxon>Halobacteriaceae</taxon>
        <taxon>Halospeciosus</taxon>
    </lineage>
</organism>
<dbReference type="Proteomes" id="UP001596447">
    <property type="component" value="Unassembled WGS sequence"/>
</dbReference>